<keyword evidence="5" id="KW-1185">Reference proteome</keyword>
<dbReference type="GO" id="GO:0005886">
    <property type="term" value="C:plasma membrane"/>
    <property type="evidence" value="ECO:0007669"/>
    <property type="project" value="TreeGrafter"/>
</dbReference>
<feature type="transmembrane region" description="Helical" evidence="3">
    <location>
        <begin position="26"/>
        <end position="48"/>
    </location>
</feature>
<evidence type="ECO:0000256" key="3">
    <source>
        <dbReference type="SAM" id="Phobius"/>
    </source>
</evidence>
<comment type="subcellular location">
    <subcellularLocation>
        <location evidence="1">Membrane</location>
    </subcellularLocation>
</comment>
<keyword evidence="3" id="KW-1133">Transmembrane helix</keyword>
<name>A0AAQ3K3W2_9LILI</name>
<keyword evidence="2 3" id="KW-0472">Membrane</keyword>
<dbReference type="InterPro" id="IPR044839">
    <property type="entry name" value="NDR1-like"/>
</dbReference>
<proteinExistence type="predicted"/>
<accession>A0AAQ3K3W2</accession>
<dbReference type="PANTHER" id="PTHR31415:SF20">
    <property type="entry name" value="NDR1_HIN1-LIKE PROTEIN 26"/>
    <property type="match status" value="1"/>
</dbReference>
<dbReference type="AlphaFoldDB" id="A0AAQ3K3W2"/>
<evidence type="ECO:0000256" key="1">
    <source>
        <dbReference type="ARBA" id="ARBA00004370"/>
    </source>
</evidence>
<protein>
    <submittedName>
        <fullName evidence="4">Uncharacterized protein</fullName>
    </submittedName>
</protein>
<sequence>MSLLVAATPKDCSKQGLRFPKLNKKLLYTVSSLHISLLFLIFLLSLTLHPSKPEFYLKDTAVYQLALFAAPASRLLNSTIQTIIVSCNPNSRVGIYYDWLRTYTAYKGQQITADAVLPPF</sequence>
<dbReference type="EMBL" id="CP136892">
    <property type="protein sequence ID" value="WOL00485.1"/>
    <property type="molecule type" value="Genomic_DNA"/>
</dbReference>
<keyword evidence="3" id="KW-0812">Transmembrane</keyword>
<evidence type="ECO:0000313" key="5">
    <source>
        <dbReference type="Proteomes" id="UP001327560"/>
    </source>
</evidence>
<dbReference type="GO" id="GO:0098542">
    <property type="term" value="P:defense response to other organism"/>
    <property type="evidence" value="ECO:0007669"/>
    <property type="project" value="InterPro"/>
</dbReference>
<dbReference type="PANTHER" id="PTHR31415">
    <property type="entry name" value="OS05G0367900 PROTEIN"/>
    <property type="match status" value="1"/>
</dbReference>
<gene>
    <name evidence="4" type="ORF">Cni_G09198</name>
</gene>
<dbReference type="GO" id="GO:0009506">
    <property type="term" value="C:plasmodesma"/>
    <property type="evidence" value="ECO:0007669"/>
    <property type="project" value="TreeGrafter"/>
</dbReference>
<evidence type="ECO:0000256" key="2">
    <source>
        <dbReference type="ARBA" id="ARBA00023136"/>
    </source>
</evidence>
<dbReference type="Proteomes" id="UP001327560">
    <property type="component" value="Chromosome 3"/>
</dbReference>
<reference evidence="4 5" key="1">
    <citation type="submission" date="2023-10" db="EMBL/GenBank/DDBJ databases">
        <title>Chromosome-scale genome assembly provides insights into flower coloration mechanisms of Canna indica.</title>
        <authorList>
            <person name="Li C."/>
        </authorList>
    </citation>
    <scope>NUCLEOTIDE SEQUENCE [LARGE SCALE GENOMIC DNA]</scope>
    <source>
        <tissue evidence="4">Flower</tissue>
    </source>
</reference>
<organism evidence="4 5">
    <name type="scientific">Canna indica</name>
    <name type="common">Indian-shot</name>
    <dbReference type="NCBI Taxonomy" id="4628"/>
    <lineage>
        <taxon>Eukaryota</taxon>
        <taxon>Viridiplantae</taxon>
        <taxon>Streptophyta</taxon>
        <taxon>Embryophyta</taxon>
        <taxon>Tracheophyta</taxon>
        <taxon>Spermatophyta</taxon>
        <taxon>Magnoliopsida</taxon>
        <taxon>Liliopsida</taxon>
        <taxon>Zingiberales</taxon>
        <taxon>Cannaceae</taxon>
        <taxon>Canna</taxon>
    </lineage>
</organism>
<evidence type="ECO:0000313" key="4">
    <source>
        <dbReference type="EMBL" id="WOL00485.1"/>
    </source>
</evidence>